<dbReference type="CDD" id="cd04684">
    <property type="entry name" value="NUDIX_Hydrolase"/>
    <property type="match status" value="1"/>
</dbReference>
<organism evidence="4 5">
    <name type="scientific">Terribacillus saccharophilus</name>
    <dbReference type="NCBI Taxonomy" id="361277"/>
    <lineage>
        <taxon>Bacteria</taxon>
        <taxon>Bacillati</taxon>
        <taxon>Bacillota</taxon>
        <taxon>Bacilli</taxon>
        <taxon>Bacillales</taxon>
        <taxon>Bacillaceae</taxon>
        <taxon>Terribacillus</taxon>
    </lineage>
</organism>
<evidence type="ECO:0000256" key="1">
    <source>
        <dbReference type="ARBA" id="ARBA00001946"/>
    </source>
</evidence>
<dbReference type="PANTHER" id="PTHR43046">
    <property type="entry name" value="GDP-MANNOSE MANNOSYL HYDROLASE"/>
    <property type="match status" value="1"/>
</dbReference>
<evidence type="ECO:0000256" key="2">
    <source>
        <dbReference type="ARBA" id="ARBA00022801"/>
    </source>
</evidence>
<reference evidence="4 5" key="1">
    <citation type="submission" date="2017-07" db="EMBL/GenBank/DDBJ databases">
        <title>Isolation and whole genome analysis of endospore-forming bacteria from heroin.</title>
        <authorList>
            <person name="Kalinowski J."/>
            <person name="Ahrens B."/>
            <person name="Al-Dilaimi A."/>
            <person name="Winkler A."/>
            <person name="Wibberg D."/>
            <person name="Schleenbecker U."/>
            <person name="Ruckert C."/>
            <person name="Wolfel R."/>
            <person name="Grass G."/>
        </authorList>
    </citation>
    <scope>NUCLEOTIDE SEQUENCE [LARGE SCALE GENOMIC DNA]</scope>
    <source>
        <strain evidence="4 5">7528</strain>
    </source>
</reference>
<dbReference type="SUPFAM" id="SSF55811">
    <property type="entry name" value="Nudix"/>
    <property type="match status" value="1"/>
</dbReference>
<gene>
    <name evidence="4" type="ORF">CHH64_09680</name>
</gene>
<dbReference type="InterPro" id="IPR020084">
    <property type="entry name" value="NUDIX_hydrolase_CS"/>
</dbReference>
<dbReference type="EMBL" id="NPBV01000017">
    <property type="protein sequence ID" value="PAD21195.1"/>
    <property type="molecule type" value="Genomic_DNA"/>
</dbReference>
<dbReference type="PROSITE" id="PS00893">
    <property type="entry name" value="NUDIX_BOX"/>
    <property type="match status" value="1"/>
</dbReference>
<proteinExistence type="predicted"/>
<sequence length="173" mass="19914">MQILRKALYGLFFFTVYFCVQVQRGIQMRTFGNKVQGKHYKEKQAVYGILHGPSRKIGIIRKKNDHLLMLPGGGTENGENELECLEREVLEETGYTINKPAFLCQGTQYFQSRDGSTYIQNIGSFYSCSLGVKLIEPVEEDHELIWLTPKEAADGLFHQHQAWAVRQYFESLD</sequence>
<dbReference type="Pfam" id="PF00293">
    <property type="entry name" value="NUDIX"/>
    <property type="match status" value="1"/>
</dbReference>
<keyword evidence="2" id="KW-0378">Hydrolase</keyword>
<dbReference type="AlphaFoldDB" id="A0A268AAQ5"/>
<evidence type="ECO:0000259" key="3">
    <source>
        <dbReference type="PROSITE" id="PS51462"/>
    </source>
</evidence>
<evidence type="ECO:0000313" key="4">
    <source>
        <dbReference type="EMBL" id="PAD21195.1"/>
    </source>
</evidence>
<comment type="caution">
    <text evidence="4">The sequence shown here is derived from an EMBL/GenBank/DDBJ whole genome shotgun (WGS) entry which is preliminary data.</text>
</comment>
<dbReference type="GO" id="GO:0016787">
    <property type="term" value="F:hydrolase activity"/>
    <property type="evidence" value="ECO:0007669"/>
    <property type="project" value="UniProtKB-KW"/>
</dbReference>
<dbReference type="Proteomes" id="UP000216013">
    <property type="component" value="Unassembled WGS sequence"/>
</dbReference>
<feature type="domain" description="Nudix hydrolase" evidence="3">
    <location>
        <begin position="41"/>
        <end position="170"/>
    </location>
</feature>
<evidence type="ECO:0000313" key="5">
    <source>
        <dbReference type="Proteomes" id="UP000216013"/>
    </source>
</evidence>
<accession>A0A268AAQ5</accession>
<comment type="cofactor">
    <cofactor evidence="1">
        <name>Mg(2+)</name>
        <dbReference type="ChEBI" id="CHEBI:18420"/>
    </cofactor>
</comment>
<protein>
    <recommendedName>
        <fullName evidence="3">Nudix hydrolase domain-containing protein</fullName>
    </recommendedName>
</protein>
<dbReference type="Gene3D" id="3.90.79.10">
    <property type="entry name" value="Nucleoside Triphosphate Pyrophosphohydrolase"/>
    <property type="match status" value="1"/>
</dbReference>
<dbReference type="PROSITE" id="PS51462">
    <property type="entry name" value="NUDIX"/>
    <property type="match status" value="1"/>
</dbReference>
<dbReference type="PANTHER" id="PTHR43046:SF14">
    <property type="entry name" value="MUTT_NUDIX FAMILY PROTEIN"/>
    <property type="match status" value="1"/>
</dbReference>
<dbReference type="InterPro" id="IPR000086">
    <property type="entry name" value="NUDIX_hydrolase_dom"/>
</dbReference>
<dbReference type="InterPro" id="IPR015797">
    <property type="entry name" value="NUDIX_hydrolase-like_dom_sf"/>
</dbReference>
<name>A0A268AAQ5_9BACI</name>